<dbReference type="Proteomes" id="UP000189818">
    <property type="component" value="Unassembled WGS sequence"/>
</dbReference>
<organism evidence="2 3">
    <name type="scientific">Rhizorhabdus histidinilytica</name>
    <dbReference type="NCBI Taxonomy" id="439228"/>
    <lineage>
        <taxon>Bacteria</taxon>
        <taxon>Pseudomonadati</taxon>
        <taxon>Pseudomonadota</taxon>
        <taxon>Alphaproteobacteria</taxon>
        <taxon>Sphingomonadales</taxon>
        <taxon>Sphingomonadaceae</taxon>
        <taxon>Rhizorhabdus</taxon>
    </lineage>
</organism>
<feature type="signal peptide" evidence="1">
    <location>
        <begin position="1"/>
        <end position="21"/>
    </location>
</feature>
<sequence length="82" mass="9279">MKSLAYLALIATAGLSVASHAEEPNQKADKSNPDRMICRSEPVIGSRLAKTKRCMTKAQWDEDRRLTRMQLEQNQGGRYKNN</sequence>
<name>A0A1T5DCY7_9SPHN</name>
<gene>
    <name evidence="2" type="ORF">SAMN06295920_105103</name>
</gene>
<dbReference type="RefSeq" id="WP_079648487.1">
    <property type="nucleotide sequence ID" value="NZ_FUYM01000005.1"/>
</dbReference>
<evidence type="ECO:0000313" key="3">
    <source>
        <dbReference type="Proteomes" id="UP000189818"/>
    </source>
</evidence>
<keyword evidence="3" id="KW-1185">Reference proteome</keyword>
<evidence type="ECO:0000256" key="1">
    <source>
        <dbReference type="SAM" id="SignalP"/>
    </source>
</evidence>
<proteinExistence type="predicted"/>
<keyword evidence="1" id="KW-0732">Signal</keyword>
<protein>
    <submittedName>
        <fullName evidence="2">Uncharacterized protein</fullName>
    </submittedName>
</protein>
<feature type="chain" id="PRO_5012188420" evidence="1">
    <location>
        <begin position="22"/>
        <end position="82"/>
    </location>
</feature>
<reference evidence="3" key="1">
    <citation type="submission" date="2017-02" db="EMBL/GenBank/DDBJ databases">
        <authorList>
            <person name="Varghese N."/>
            <person name="Submissions S."/>
        </authorList>
    </citation>
    <scope>NUCLEOTIDE SEQUENCE [LARGE SCALE GENOMIC DNA]</scope>
    <source>
        <strain evidence="3">UM2</strain>
    </source>
</reference>
<dbReference type="OrthoDB" id="7582966at2"/>
<evidence type="ECO:0000313" key="2">
    <source>
        <dbReference type="EMBL" id="SKB69622.1"/>
    </source>
</evidence>
<dbReference type="AlphaFoldDB" id="A0A1T5DCY7"/>
<accession>A0A1T5DCY7</accession>
<dbReference type="EMBL" id="FUYM01000005">
    <property type="protein sequence ID" value="SKB69622.1"/>
    <property type="molecule type" value="Genomic_DNA"/>
</dbReference>